<evidence type="ECO:0000313" key="4">
    <source>
        <dbReference type="EMBL" id="NXK50754.1"/>
    </source>
</evidence>
<dbReference type="GO" id="GO:0030246">
    <property type="term" value="F:carbohydrate binding"/>
    <property type="evidence" value="ECO:0007669"/>
    <property type="project" value="UniProtKB-KW"/>
</dbReference>
<accession>A0A7L0K1C1</accession>
<dbReference type="InterPro" id="IPR050828">
    <property type="entry name" value="C-type_lectin/matrix_domain"/>
</dbReference>
<gene>
    <name evidence="4" type="primary">Clec4d</name>
    <name evidence="4" type="ORF">CHATOR_R01616</name>
</gene>
<dbReference type="Proteomes" id="UP000537522">
    <property type="component" value="Unassembled WGS sequence"/>
</dbReference>
<evidence type="ECO:0000313" key="5">
    <source>
        <dbReference type="Proteomes" id="UP000537522"/>
    </source>
</evidence>
<evidence type="ECO:0000256" key="2">
    <source>
        <dbReference type="ARBA" id="ARBA00022734"/>
    </source>
</evidence>
<dbReference type="Gene3D" id="3.10.100.10">
    <property type="entry name" value="Mannose-Binding Protein A, subunit A"/>
    <property type="match status" value="1"/>
</dbReference>
<dbReference type="PANTHER" id="PTHR45710:SF31">
    <property type="entry name" value="EARLY ACTIVATION ANTIGEN CD69"/>
    <property type="match status" value="1"/>
</dbReference>
<keyword evidence="2" id="KW-0430">Lectin</keyword>
<dbReference type="InterPro" id="IPR001304">
    <property type="entry name" value="C-type_lectin-like"/>
</dbReference>
<sequence>WTCCPKGWRRFQESCYYVSADKMSWGESKQNCSGMGSHLVVINTEAEQVIRYVKGEANFYIGLSAEEVGQWHWVDQTPYNVTAAFWRPGEPSNVHNELCVVI</sequence>
<evidence type="ECO:0000259" key="3">
    <source>
        <dbReference type="PROSITE" id="PS50041"/>
    </source>
</evidence>
<dbReference type="CDD" id="cd03590">
    <property type="entry name" value="CLECT_DC-SIGN_like"/>
    <property type="match status" value="1"/>
</dbReference>
<feature type="domain" description="C-type lectin" evidence="3">
    <location>
        <begin position="11"/>
        <end position="102"/>
    </location>
</feature>
<organism evidence="4 5">
    <name type="scientific">Chauna torquata</name>
    <name type="common">Southern screamer</name>
    <dbReference type="NCBI Taxonomy" id="30388"/>
    <lineage>
        <taxon>Eukaryota</taxon>
        <taxon>Metazoa</taxon>
        <taxon>Chordata</taxon>
        <taxon>Craniata</taxon>
        <taxon>Vertebrata</taxon>
        <taxon>Euteleostomi</taxon>
        <taxon>Archelosauria</taxon>
        <taxon>Archosauria</taxon>
        <taxon>Dinosauria</taxon>
        <taxon>Saurischia</taxon>
        <taxon>Theropoda</taxon>
        <taxon>Coelurosauria</taxon>
        <taxon>Aves</taxon>
        <taxon>Neognathae</taxon>
        <taxon>Galloanserae</taxon>
        <taxon>Anseriformes</taxon>
        <taxon>Anhimidae</taxon>
        <taxon>Chauna</taxon>
    </lineage>
</organism>
<comment type="caution">
    <text evidence="4">The sequence shown here is derived from an EMBL/GenBank/DDBJ whole genome shotgun (WGS) entry which is preliminary data.</text>
</comment>
<dbReference type="PANTHER" id="PTHR45710">
    <property type="entry name" value="C-TYPE LECTIN DOMAIN-CONTAINING PROTEIN 180"/>
    <property type="match status" value="1"/>
</dbReference>
<protein>
    <submittedName>
        <fullName evidence="4">CLC4D protein</fullName>
    </submittedName>
</protein>
<feature type="non-terminal residue" evidence="4">
    <location>
        <position position="1"/>
    </location>
</feature>
<feature type="non-terminal residue" evidence="4">
    <location>
        <position position="102"/>
    </location>
</feature>
<reference evidence="4 5" key="1">
    <citation type="submission" date="2019-09" db="EMBL/GenBank/DDBJ databases">
        <title>Bird 10,000 Genomes (B10K) Project - Family phase.</title>
        <authorList>
            <person name="Zhang G."/>
        </authorList>
    </citation>
    <scope>NUCLEOTIDE SEQUENCE [LARGE SCALE GENOMIC DNA]</scope>
    <source>
        <strain evidence="4">B10K-DU-011-36</strain>
        <tissue evidence="4">Muscle</tissue>
    </source>
</reference>
<dbReference type="InterPro" id="IPR033989">
    <property type="entry name" value="CD209-like_CTLD"/>
</dbReference>
<dbReference type="AlphaFoldDB" id="A0A7L0K1C1"/>
<dbReference type="EMBL" id="VXAL01010449">
    <property type="protein sequence ID" value="NXK50754.1"/>
    <property type="molecule type" value="Genomic_DNA"/>
</dbReference>
<dbReference type="Pfam" id="PF00059">
    <property type="entry name" value="Lectin_C"/>
    <property type="match status" value="1"/>
</dbReference>
<proteinExistence type="predicted"/>
<name>A0A7L0K1C1_CHATO</name>
<keyword evidence="5" id="KW-1185">Reference proteome</keyword>
<dbReference type="SMART" id="SM00034">
    <property type="entry name" value="CLECT"/>
    <property type="match status" value="1"/>
</dbReference>
<dbReference type="SUPFAM" id="SSF56436">
    <property type="entry name" value="C-type lectin-like"/>
    <property type="match status" value="1"/>
</dbReference>
<dbReference type="GO" id="GO:0005886">
    <property type="term" value="C:plasma membrane"/>
    <property type="evidence" value="ECO:0007669"/>
    <property type="project" value="UniProtKB-SubCell"/>
</dbReference>
<comment type="subcellular location">
    <subcellularLocation>
        <location evidence="1">Cell membrane</location>
        <topology evidence="1">Single-pass type II membrane protein</topology>
    </subcellularLocation>
</comment>
<dbReference type="InterPro" id="IPR016186">
    <property type="entry name" value="C-type_lectin-like/link_sf"/>
</dbReference>
<evidence type="ECO:0000256" key="1">
    <source>
        <dbReference type="ARBA" id="ARBA00004401"/>
    </source>
</evidence>
<dbReference type="PROSITE" id="PS50041">
    <property type="entry name" value="C_TYPE_LECTIN_2"/>
    <property type="match status" value="1"/>
</dbReference>
<dbReference type="InterPro" id="IPR016187">
    <property type="entry name" value="CTDL_fold"/>
</dbReference>